<dbReference type="EMBL" id="OV651816">
    <property type="protein sequence ID" value="CAH1109510.1"/>
    <property type="molecule type" value="Genomic_DNA"/>
</dbReference>
<name>A0A9P0D1C3_9CUCU</name>
<dbReference type="AlphaFoldDB" id="A0A9P0D1C3"/>
<keyword evidence="3" id="KW-1185">Reference proteome</keyword>
<gene>
    <name evidence="2" type="ORF">PSYICH_LOCUS9866</name>
</gene>
<protein>
    <submittedName>
        <fullName evidence="2">Uncharacterized protein</fullName>
    </submittedName>
</protein>
<dbReference type="Proteomes" id="UP001153636">
    <property type="component" value="Chromosome 4"/>
</dbReference>
<dbReference type="PANTHER" id="PTHR46114:SF1">
    <property type="entry name" value="ZAD DOMAIN-CONTAINING PROTEIN"/>
    <property type="match status" value="1"/>
</dbReference>
<proteinExistence type="predicted"/>
<evidence type="ECO:0000256" key="1">
    <source>
        <dbReference type="SAM" id="MobiDB-lite"/>
    </source>
</evidence>
<evidence type="ECO:0000313" key="2">
    <source>
        <dbReference type="EMBL" id="CAH1109510.1"/>
    </source>
</evidence>
<feature type="region of interest" description="Disordered" evidence="1">
    <location>
        <begin position="64"/>
        <end position="115"/>
    </location>
</feature>
<dbReference type="PANTHER" id="PTHR46114">
    <property type="entry name" value="APPLE DOMAIN-CONTAINING PROTEIN"/>
    <property type="match status" value="1"/>
</dbReference>
<dbReference type="OrthoDB" id="6752837at2759"/>
<feature type="compositionally biased region" description="Polar residues" evidence="1">
    <location>
        <begin position="69"/>
        <end position="97"/>
    </location>
</feature>
<evidence type="ECO:0000313" key="3">
    <source>
        <dbReference type="Proteomes" id="UP001153636"/>
    </source>
</evidence>
<organism evidence="2 3">
    <name type="scientific">Psylliodes chrysocephalus</name>
    <dbReference type="NCBI Taxonomy" id="3402493"/>
    <lineage>
        <taxon>Eukaryota</taxon>
        <taxon>Metazoa</taxon>
        <taxon>Ecdysozoa</taxon>
        <taxon>Arthropoda</taxon>
        <taxon>Hexapoda</taxon>
        <taxon>Insecta</taxon>
        <taxon>Pterygota</taxon>
        <taxon>Neoptera</taxon>
        <taxon>Endopterygota</taxon>
        <taxon>Coleoptera</taxon>
        <taxon>Polyphaga</taxon>
        <taxon>Cucujiformia</taxon>
        <taxon>Chrysomeloidea</taxon>
        <taxon>Chrysomelidae</taxon>
        <taxon>Galerucinae</taxon>
        <taxon>Alticini</taxon>
        <taxon>Psylliodes</taxon>
    </lineage>
</organism>
<accession>A0A9P0D1C3</accession>
<sequence>MSENLGCNISVKLHCLDSLTDHFPENLGNFSDEQGESYHREIRTMEERYEGRWDEHISSVMDDDADSTFYKQENTQDVILNNKESNSQESTSSNVNAGNAEKAEENVTTKNSSSRQLLTMYHQGKGNAMIHWIMTHTR</sequence>
<reference evidence="2" key="1">
    <citation type="submission" date="2022-01" db="EMBL/GenBank/DDBJ databases">
        <authorList>
            <person name="King R."/>
        </authorList>
    </citation>
    <scope>NUCLEOTIDE SEQUENCE</scope>
</reference>